<dbReference type="Proteomes" id="UP001629235">
    <property type="component" value="Unassembled WGS sequence"/>
</dbReference>
<keyword evidence="2" id="KW-1185">Reference proteome</keyword>
<name>A0ACC7NLI2_9BURK</name>
<protein>
    <submittedName>
        <fullName evidence="1">LysR family transcriptional regulator</fullName>
    </submittedName>
</protein>
<comment type="caution">
    <text evidence="1">The sequence shown here is derived from an EMBL/GenBank/DDBJ whole genome shotgun (WGS) entry which is preliminary data.</text>
</comment>
<dbReference type="EMBL" id="JAQQDW010000093">
    <property type="protein sequence ID" value="MFM0107873.1"/>
    <property type="molecule type" value="Genomic_DNA"/>
</dbReference>
<sequence>MADTAKIQPTAAKKSAKTRPEVRFRMRIRSGDAVALGPGKVDLLEAVREYGSISAAARSLGMSYRRAWLLIDELNRSLKSPATQSEQGGQAGGGCTLTPAGETIIRLYREVEAEARRSCAKQITELTRLIRS</sequence>
<proteinExistence type="predicted"/>
<organism evidence="1 2">
    <name type="scientific">Paraburkholderia rhynchosiae</name>
    <dbReference type="NCBI Taxonomy" id="487049"/>
    <lineage>
        <taxon>Bacteria</taxon>
        <taxon>Pseudomonadati</taxon>
        <taxon>Pseudomonadota</taxon>
        <taxon>Betaproteobacteria</taxon>
        <taxon>Burkholderiales</taxon>
        <taxon>Burkholderiaceae</taxon>
        <taxon>Paraburkholderia</taxon>
    </lineage>
</organism>
<accession>A0ACC7NLI2</accession>
<evidence type="ECO:0000313" key="1">
    <source>
        <dbReference type="EMBL" id="MFM0107873.1"/>
    </source>
</evidence>
<evidence type="ECO:0000313" key="2">
    <source>
        <dbReference type="Proteomes" id="UP001629235"/>
    </source>
</evidence>
<reference evidence="1 2" key="1">
    <citation type="journal article" date="2024" name="Chem. Sci.">
        <title>Discovery of megapolipeptins by genome mining of a Burkholderiales bacteria collection.</title>
        <authorList>
            <person name="Paulo B.S."/>
            <person name="Recchia M.J.J."/>
            <person name="Lee S."/>
            <person name="Fergusson C.H."/>
            <person name="Romanowski S.B."/>
            <person name="Hernandez A."/>
            <person name="Krull N."/>
            <person name="Liu D.Y."/>
            <person name="Cavanagh H."/>
            <person name="Bos A."/>
            <person name="Gray C.A."/>
            <person name="Murphy B.T."/>
            <person name="Linington R.G."/>
            <person name="Eustaquio A.S."/>
        </authorList>
    </citation>
    <scope>NUCLEOTIDE SEQUENCE [LARGE SCALE GENOMIC DNA]</scope>
    <source>
        <strain evidence="1 2">RL18-126-BIB-B</strain>
    </source>
</reference>
<gene>
    <name evidence="1" type="ORF">PQR01_31585</name>
</gene>